<dbReference type="HOGENOM" id="CLU_109291_1_1_4"/>
<protein>
    <recommendedName>
        <fullName evidence="3">Head completion/stabilization protein</fullName>
    </recommendedName>
</protein>
<dbReference type="RefSeq" id="WP_020995268.1">
    <property type="nucleotide sequence ID" value="NZ_CABMNL010000001.1"/>
</dbReference>
<dbReference type="Proteomes" id="UP000003973">
    <property type="component" value="Unassembled WGS sequence"/>
</dbReference>
<sequence length="161" mass="18385">MNGLIALEPFENDDPETSGTEFIVANDGWFPDINLKDLRDAMRLDGTVTYTRLKQAVVAAILYVNAELQSWKNTSGDGYRNMESLPAAVINNESILIISYRRAVYCMAKADLIERYRDYDTTGEGNKKAEWLESSPDEQRRNAHWAIADITRRRHLTVELI</sequence>
<organism evidence="1 2">
    <name type="scientific">Oxalobacter paraformigenes</name>
    <dbReference type="NCBI Taxonomy" id="556268"/>
    <lineage>
        <taxon>Bacteria</taxon>
        <taxon>Pseudomonadati</taxon>
        <taxon>Pseudomonadota</taxon>
        <taxon>Betaproteobacteria</taxon>
        <taxon>Burkholderiales</taxon>
        <taxon>Oxalobacteraceae</taxon>
        <taxon>Oxalobacter</taxon>
    </lineage>
</organism>
<dbReference type="EMBL" id="ACDP02000029">
    <property type="protein sequence ID" value="EEO27232.2"/>
    <property type="molecule type" value="Genomic_DNA"/>
</dbReference>
<dbReference type="Pfam" id="PF05926">
    <property type="entry name" value="Phage_GPL"/>
    <property type="match status" value="1"/>
</dbReference>
<comment type="caution">
    <text evidence="1">The sequence shown here is derived from an EMBL/GenBank/DDBJ whole genome shotgun (WGS) entry which is preliminary data.</text>
</comment>
<dbReference type="AlphaFoldDB" id="C3X1Z6"/>
<accession>C3X1Z6</accession>
<name>C3X1Z6_9BURK</name>
<dbReference type="eggNOG" id="ENOG5032SDV">
    <property type="taxonomic scope" value="Bacteria"/>
</dbReference>
<evidence type="ECO:0008006" key="3">
    <source>
        <dbReference type="Google" id="ProtNLM"/>
    </source>
</evidence>
<evidence type="ECO:0000313" key="2">
    <source>
        <dbReference type="Proteomes" id="UP000003973"/>
    </source>
</evidence>
<evidence type="ECO:0000313" key="1">
    <source>
        <dbReference type="EMBL" id="EEO27232.2"/>
    </source>
</evidence>
<reference evidence="1" key="1">
    <citation type="submission" date="2011-10" db="EMBL/GenBank/DDBJ databases">
        <title>The Genome Sequence of Oxalobacter formigenes HOxBLS.</title>
        <authorList>
            <consortium name="The Broad Institute Genome Sequencing Platform"/>
            <person name="Earl A."/>
            <person name="Ward D."/>
            <person name="Feldgarden M."/>
            <person name="Gevers D."/>
            <person name="Allison M.J."/>
            <person name="Humphrey S."/>
            <person name="Young S.K."/>
            <person name="Zeng Q."/>
            <person name="Gargeya S."/>
            <person name="Fitzgerald M."/>
            <person name="Haas B."/>
            <person name="Abouelleil A."/>
            <person name="Alvarado L."/>
            <person name="Arachchi H.M."/>
            <person name="Berlin A."/>
            <person name="Brown A."/>
            <person name="Chapman S.B."/>
            <person name="Chen Z."/>
            <person name="Dunbar C."/>
            <person name="Freedman E."/>
            <person name="Gearin G."/>
            <person name="Goldberg J."/>
            <person name="Griggs A."/>
            <person name="Gujja S."/>
            <person name="Heiman D."/>
            <person name="Howarth C."/>
            <person name="Larson L."/>
            <person name="Lui A."/>
            <person name="MacDonald P.J.P."/>
            <person name="Montmayeur A."/>
            <person name="Murphy C."/>
            <person name="Neiman D."/>
            <person name="Pearson M."/>
            <person name="Priest M."/>
            <person name="Roberts A."/>
            <person name="Saif S."/>
            <person name="Shea T."/>
            <person name="Shenoy N."/>
            <person name="Sisk P."/>
            <person name="Stolte C."/>
            <person name="Sykes S."/>
            <person name="Wortman J."/>
            <person name="Nusbaum C."/>
            <person name="Birren B."/>
        </authorList>
    </citation>
    <scope>NUCLEOTIDE SEQUENCE [LARGE SCALE GENOMIC DNA]</scope>
    <source>
        <strain evidence="1">HOxBLS</strain>
    </source>
</reference>
<proteinExistence type="predicted"/>
<gene>
    <name evidence="1" type="ORF">OFAG_00385</name>
</gene>
<keyword evidence="2" id="KW-1185">Reference proteome</keyword>
<dbReference type="InterPro" id="IPR009225">
    <property type="entry name" value="Phage_head_completion_GpL"/>
</dbReference>